<sequence>MESWSLTRQFAVTGGAIMLLAMIVEGVFTAEIISRNTINREAATTALFIDSFLSPLSHNLAKDGVLPASDRAELDRLLDKESFESRFPHVEIWKGDGLVAYSKSPELIGRRFAPPAGVIDALTGEVSARYTDLQADEHEARGFTSRYLEIYTPIREHLTGRIIAVAEIHEVAEPLEERLWRLRLNSWLARIGATILIMAGLFWIVYRGNGIIMNQQRELRERMAQVELTSQRNRALRERVQRASGRVSELTERYLRGLGAELHDGPAQLIGLAALKVEHARRARTDADREKDLQALDAVLADAIQDIRAISKGLMLPELEALPLPEVIRRAVRAHEQRTGSSVAAECGEITQSLPHAVKICAYRFVQEGLNNAFRHAGGNGQKVACRFAGRVMCLSVEDSGGTGGYPSTPESGLGLIGLRERVESLGGTFRIGKIPGGGTRVAMELLIPGGRSE</sequence>
<keyword evidence="4 7" id="KW-0418">Kinase</keyword>
<dbReference type="CDD" id="cd16917">
    <property type="entry name" value="HATPase_UhpB-NarQ-NarX-like"/>
    <property type="match status" value="1"/>
</dbReference>
<dbReference type="Proteomes" id="UP000436483">
    <property type="component" value="Unassembled WGS sequence"/>
</dbReference>
<reference evidence="7 8" key="1">
    <citation type="submission" date="2019-12" db="EMBL/GenBank/DDBJ databases">
        <authorList>
            <person name="Yuan C.-G."/>
        </authorList>
    </citation>
    <scope>NUCLEOTIDE SEQUENCE [LARGE SCALE GENOMIC DNA]</scope>
    <source>
        <strain evidence="7 8">KCTC 23863</strain>
    </source>
</reference>
<keyword evidence="3" id="KW-0808">Transferase</keyword>
<dbReference type="EC" id="2.7.13.3" evidence="2"/>
<evidence type="ECO:0000256" key="3">
    <source>
        <dbReference type="ARBA" id="ARBA00022679"/>
    </source>
</evidence>
<organism evidence="7 8">
    <name type="scientific">Microvirga makkahensis</name>
    <dbReference type="NCBI Taxonomy" id="1128670"/>
    <lineage>
        <taxon>Bacteria</taxon>
        <taxon>Pseudomonadati</taxon>
        <taxon>Pseudomonadota</taxon>
        <taxon>Alphaproteobacteria</taxon>
        <taxon>Hyphomicrobiales</taxon>
        <taxon>Methylobacteriaceae</taxon>
        <taxon>Microvirga</taxon>
    </lineage>
</organism>
<dbReference type="SUPFAM" id="SSF55874">
    <property type="entry name" value="ATPase domain of HSP90 chaperone/DNA topoisomerase II/histidine kinase"/>
    <property type="match status" value="1"/>
</dbReference>
<dbReference type="EMBL" id="WURB01000003">
    <property type="protein sequence ID" value="MXQ11139.1"/>
    <property type="molecule type" value="Genomic_DNA"/>
</dbReference>
<feature type="transmembrane region" description="Helical" evidence="6">
    <location>
        <begin position="187"/>
        <end position="206"/>
    </location>
</feature>
<dbReference type="AlphaFoldDB" id="A0A7X3MQ29"/>
<dbReference type="RefSeq" id="WP_160883727.1">
    <property type="nucleotide sequence ID" value="NZ_WURB01000003.1"/>
</dbReference>
<keyword evidence="6" id="KW-0472">Membrane</keyword>
<dbReference type="InterPro" id="IPR036890">
    <property type="entry name" value="HATPase_C_sf"/>
</dbReference>
<comment type="catalytic activity">
    <reaction evidence="1">
        <text>ATP + protein L-histidine = ADP + protein N-phospho-L-histidine.</text>
        <dbReference type="EC" id="2.7.13.3"/>
    </reaction>
</comment>
<dbReference type="Gene3D" id="3.30.565.10">
    <property type="entry name" value="Histidine kinase-like ATPase, C-terminal domain"/>
    <property type="match status" value="1"/>
</dbReference>
<dbReference type="InterPro" id="IPR050482">
    <property type="entry name" value="Sensor_HK_TwoCompSys"/>
</dbReference>
<evidence type="ECO:0000256" key="6">
    <source>
        <dbReference type="SAM" id="Phobius"/>
    </source>
</evidence>
<dbReference type="OrthoDB" id="9778496at2"/>
<keyword evidence="6" id="KW-1133">Transmembrane helix</keyword>
<evidence type="ECO:0000313" key="7">
    <source>
        <dbReference type="EMBL" id="MXQ11139.1"/>
    </source>
</evidence>
<proteinExistence type="predicted"/>
<comment type="caution">
    <text evidence="7">The sequence shown here is derived from an EMBL/GenBank/DDBJ whole genome shotgun (WGS) entry which is preliminary data.</text>
</comment>
<feature type="transmembrane region" description="Helical" evidence="6">
    <location>
        <begin position="12"/>
        <end position="33"/>
    </location>
</feature>
<dbReference type="GO" id="GO:0004673">
    <property type="term" value="F:protein histidine kinase activity"/>
    <property type="evidence" value="ECO:0007669"/>
    <property type="project" value="UniProtKB-EC"/>
</dbReference>
<gene>
    <name evidence="7" type="ORF">GR328_06670</name>
</gene>
<evidence type="ECO:0000256" key="5">
    <source>
        <dbReference type="ARBA" id="ARBA00023012"/>
    </source>
</evidence>
<protein>
    <recommendedName>
        <fullName evidence="2">histidine kinase</fullName>
        <ecNumber evidence="2">2.7.13.3</ecNumber>
    </recommendedName>
</protein>
<evidence type="ECO:0000256" key="1">
    <source>
        <dbReference type="ARBA" id="ARBA00000085"/>
    </source>
</evidence>
<evidence type="ECO:0000256" key="2">
    <source>
        <dbReference type="ARBA" id="ARBA00012438"/>
    </source>
</evidence>
<keyword evidence="5" id="KW-0902">Two-component regulatory system</keyword>
<evidence type="ECO:0000256" key="4">
    <source>
        <dbReference type="ARBA" id="ARBA00022777"/>
    </source>
</evidence>
<evidence type="ECO:0000313" key="8">
    <source>
        <dbReference type="Proteomes" id="UP000436483"/>
    </source>
</evidence>
<name>A0A7X3MQ29_9HYPH</name>
<dbReference type="GO" id="GO:0000160">
    <property type="term" value="P:phosphorelay signal transduction system"/>
    <property type="evidence" value="ECO:0007669"/>
    <property type="project" value="UniProtKB-KW"/>
</dbReference>
<keyword evidence="8" id="KW-1185">Reference proteome</keyword>
<keyword evidence="6" id="KW-0812">Transmembrane</keyword>
<reference evidence="7 8" key="2">
    <citation type="submission" date="2020-01" db="EMBL/GenBank/DDBJ databases">
        <title>Microvirga sp. nov., an arsenate reduction bacterium isolated from Tibet hotspring sediments.</title>
        <authorList>
            <person name="Xian W.-D."/>
            <person name="Li W.-J."/>
        </authorList>
    </citation>
    <scope>NUCLEOTIDE SEQUENCE [LARGE SCALE GENOMIC DNA]</scope>
    <source>
        <strain evidence="7 8">KCTC 23863</strain>
    </source>
</reference>
<dbReference type="PANTHER" id="PTHR24421:SF10">
    <property type="entry name" value="NITRATE_NITRITE SENSOR PROTEIN NARQ"/>
    <property type="match status" value="1"/>
</dbReference>
<accession>A0A7X3MQ29</accession>
<dbReference type="PANTHER" id="PTHR24421">
    <property type="entry name" value="NITRATE/NITRITE SENSOR PROTEIN NARX-RELATED"/>
    <property type="match status" value="1"/>
</dbReference>